<dbReference type="EC" id="6.1.1.3" evidence="2"/>
<dbReference type="EMBL" id="MK071980">
    <property type="protein sequence ID" value="AYV75605.1"/>
    <property type="molecule type" value="Genomic_DNA"/>
</dbReference>
<feature type="domain" description="Aminoacyl-transfer RNA synthetases class-II family profile" evidence="11">
    <location>
        <begin position="39"/>
        <end position="306"/>
    </location>
</feature>
<keyword evidence="4" id="KW-0547">Nucleotide-binding</keyword>
<evidence type="ECO:0000256" key="4">
    <source>
        <dbReference type="ARBA" id="ARBA00022741"/>
    </source>
</evidence>
<dbReference type="InterPro" id="IPR004154">
    <property type="entry name" value="Anticodon-bd"/>
</dbReference>
<dbReference type="Pfam" id="PF00587">
    <property type="entry name" value="tRNA-synt_2b"/>
    <property type="match status" value="1"/>
</dbReference>
<keyword evidence="7" id="KW-0809">Transit peptide</keyword>
<dbReference type="GO" id="GO:0004829">
    <property type="term" value="F:threonine-tRNA ligase activity"/>
    <property type="evidence" value="ECO:0007669"/>
    <property type="project" value="UniProtKB-EC"/>
</dbReference>
<dbReference type="InterPro" id="IPR033728">
    <property type="entry name" value="ThrRS_core"/>
</dbReference>
<proteinExistence type="inferred from homology"/>
<protein>
    <recommendedName>
        <fullName evidence="2">threonine--tRNA ligase</fullName>
        <ecNumber evidence="2">6.1.1.3</ecNumber>
    </recommendedName>
    <alternativeName>
        <fullName evidence="9">Threonyl-tRNA synthetase</fullName>
    </alternativeName>
</protein>
<evidence type="ECO:0000256" key="9">
    <source>
        <dbReference type="ARBA" id="ARBA00031900"/>
    </source>
</evidence>
<dbReference type="PANTHER" id="PTHR11451">
    <property type="entry name" value="THREONINE-TRNA LIGASE"/>
    <property type="match status" value="1"/>
</dbReference>
<evidence type="ECO:0000259" key="11">
    <source>
        <dbReference type="PROSITE" id="PS50862"/>
    </source>
</evidence>
<evidence type="ECO:0000256" key="10">
    <source>
        <dbReference type="ARBA" id="ARBA00049515"/>
    </source>
</evidence>
<evidence type="ECO:0000256" key="1">
    <source>
        <dbReference type="ARBA" id="ARBA00008226"/>
    </source>
</evidence>
<keyword evidence="6" id="KW-0648">Protein biosynthesis</keyword>
<dbReference type="PROSITE" id="PS50862">
    <property type="entry name" value="AA_TRNA_LIGASE_II"/>
    <property type="match status" value="1"/>
</dbReference>
<dbReference type="GO" id="GO:0005524">
    <property type="term" value="F:ATP binding"/>
    <property type="evidence" value="ECO:0007669"/>
    <property type="project" value="UniProtKB-KW"/>
</dbReference>
<evidence type="ECO:0000256" key="2">
    <source>
        <dbReference type="ARBA" id="ARBA00013163"/>
    </source>
</evidence>
<dbReference type="InterPro" id="IPR006195">
    <property type="entry name" value="aa-tRNA-synth_II"/>
</dbReference>
<evidence type="ECO:0000256" key="5">
    <source>
        <dbReference type="ARBA" id="ARBA00022840"/>
    </source>
</evidence>
<dbReference type="Gene3D" id="3.40.50.800">
    <property type="entry name" value="Anticodon-binding domain"/>
    <property type="match status" value="1"/>
</dbReference>
<evidence type="ECO:0000256" key="8">
    <source>
        <dbReference type="ARBA" id="ARBA00023146"/>
    </source>
</evidence>
<dbReference type="SUPFAM" id="SSF52954">
    <property type="entry name" value="Class II aaRS ABD-related"/>
    <property type="match status" value="1"/>
</dbReference>
<dbReference type="PANTHER" id="PTHR11451:SF44">
    <property type="entry name" value="THREONINE--TRNA LIGASE, CHLOROPLASTIC_MITOCHONDRIAL 2"/>
    <property type="match status" value="1"/>
</dbReference>
<dbReference type="InterPro" id="IPR002320">
    <property type="entry name" value="Thr-tRNA-ligase_IIa"/>
</dbReference>
<gene>
    <name evidence="12" type="ORF">Terrestrivirus2_113</name>
</gene>
<dbReference type="NCBIfam" id="TIGR00418">
    <property type="entry name" value="thrS"/>
    <property type="match status" value="1"/>
</dbReference>
<dbReference type="InterPro" id="IPR002314">
    <property type="entry name" value="aa-tRNA-synt_IIb"/>
</dbReference>
<dbReference type="PRINTS" id="PR01047">
    <property type="entry name" value="TRNASYNTHTHR"/>
</dbReference>
<evidence type="ECO:0000256" key="3">
    <source>
        <dbReference type="ARBA" id="ARBA00022598"/>
    </source>
</evidence>
<dbReference type="CDD" id="cd00771">
    <property type="entry name" value="ThrRS_core"/>
    <property type="match status" value="1"/>
</dbReference>
<keyword evidence="3" id="KW-0436">Ligase</keyword>
<evidence type="ECO:0000256" key="7">
    <source>
        <dbReference type="ARBA" id="ARBA00022946"/>
    </source>
</evidence>
<dbReference type="FunFam" id="3.30.930.10:FF:000039">
    <property type="entry name" value="Threonyl-tRNA synthetase, mitochondrial"/>
    <property type="match status" value="1"/>
</dbReference>
<name>A0A3G4ZL94_9VIRU</name>
<evidence type="ECO:0000313" key="12">
    <source>
        <dbReference type="EMBL" id="AYV75605.1"/>
    </source>
</evidence>
<accession>A0A3G4ZL94</accession>
<dbReference type="Gene3D" id="3.30.930.10">
    <property type="entry name" value="Bira Bifunctional Protein, Domain 2"/>
    <property type="match status" value="1"/>
</dbReference>
<organism evidence="12">
    <name type="scientific">Terrestrivirus sp</name>
    <dbReference type="NCBI Taxonomy" id="2487775"/>
    <lineage>
        <taxon>Viruses</taxon>
        <taxon>Varidnaviria</taxon>
        <taxon>Bamfordvirae</taxon>
        <taxon>Nucleocytoviricota</taxon>
        <taxon>Megaviricetes</taxon>
        <taxon>Imitervirales</taxon>
        <taxon>Mimiviridae</taxon>
        <taxon>Klosneuvirinae</taxon>
    </lineage>
</organism>
<comment type="similarity">
    <text evidence="1">Belongs to the class-II aminoacyl-tRNA synthetase family.</text>
</comment>
<sequence>MEQTKNEVSHIDIGRDLDLFFFDDVSPGSCFFLPHGTILLNNLINLMRGLYKKYGYKEVSTPVMCDKKLWITSGHYDKYKENMFHIDNNINEQYEFSICPMNCPKHIIMFKHMNPSYRDLPIRLADFGILHRNELSGSITGLTRQRMFRQDDSHTICMESQIEEEIKGILKMLKQVYELFGLKYEMVLSTRPEKYIGTLELWEKSEQILKKCILENTDTLNIDEGGGAFYGNKIDILVEDSRKRKHQLGTIQLDFNLPERFGLKYKTASDDSDKSFETPVMIHKAIFGSLERFIAILLEHTNGNLPFVISPRQIAILPVSEKHLEYANQVKNSLVSIYSPKYTSININPDAVDILVEGTIAKRVLNSEQLKYNYIIVVGNKEIEKQTVCVRTEGEGKLVEYSINKFFDFLHEHNGN</sequence>
<keyword evidence="5" id="KW-0067">ATP-binding</keyword>
<keyword evidence="8" id="KW-0030">Aminoacyl-tRNA synthetase</keyword>
<reference evidence="12" key="1">
    <citation type="submission" date="2018-10" db="EMBL/GenBank/DDBJ databases">
        <title>Hidden diversity of soil giant viruses.</title>
        <authorList>
            <person name="Schulz F."/>
            <person name="Alteio L."/>
            <person name="Goudeau D."/>
            <person name="Ryan E.M."/>
            <person name="Malmstrom R.R."/>
            <person name="Blanchard J."/>
            <person name="Woyke T."/>
        </authorList>
    </citation>
    <scope>NUCLEOTIDE SEQUENCE</scope>
    <source>
        <strain evidence="12">TEV1</strain>
    </source>
</reference>
<dbReference type="Pfam" id="PF03129">
    <property type="entry name" value="HGTP_anticodon"/>
    <property type="match status" value="1"/>
</dbReference>
<evidence type="ECO:0000256" key="6">
    <source>
        <dbReference type="ARBA" id="ARBA00022917"/>
    </source>
</evidence>
<dbReference type="SUPFAM" id="SSF55681">
    <property type="entry name" value="Class II aaRS and biotin synthetases"/>
    <property type="match status" value="1"/>
</dbReference>
<comment type="catalytic activity">
    <reaction evidence="10">
        <text>tRNA(Thr) + L-threonine + ATP = L-threonyl-tRNA(Thr) + AMP + diphosphate + H(+)</text>
        <dbReference type="Rhea" id="RHEA:24624"/>
        <dbReference type="Rhea" id="RHEA-COMP:9670"/>
        <dbReference type="Rhea" id="RHEA-COMP:9704"/>
        <dbReference type="ChEBI" id="CHEBI:15378"/>
        <dbReference type="ChEBI" id="CHEBI:30616"/>
        <dbReference type="ChEBI" id="CHEBI:33019"/>
        <dbReference type="ChEBI" id="CHEBI:57926"/>
        <dbReference type="ChEBI" id="CHEBI:78442"/>
        <dbReference type="ChEBI" id="CHEBI:78534"/>
        <dbReference type="ChEBI" id="CHEBI:456215"/>
        <dbReference type="EC" id="6.1.1.3"/>
    </reaction>
</comment>
<dbReference type="InterPro" id="IPR036621">
    <property type="entry name" value="Anticodon-bd_dom_sf"/>
</dbReference>
<dbReference type="InterPro" id="IPR045864">
    <property type="entry name" value="aa-tRNA-synth_II/BPL/LPL"/>
</dbReference>